<dbReference type="RefSeq" id="WP_112093612.1">
    <property type="nucleotide sequence ID" value="NZ_QLOE01000003.1"/>
</dbReference>
<feature type="domain" description="TRNA-binding" evidence="4">
    <location>
        <begin position="130"/>
        <end position="232"/>
    </location>
</feature>
<dbReference type="EMBL" id="QLOE01000003">
    <property type="protein sequence ID" value="RAO79323.1"/>
    <property type="molecule type" value="Genomic_DNA"/>
</dbReference>
<gene>
    <name evidence="5" type="ORF">DPC56_03145</name>
</gene>
<protein>
    <submittedName>
        <fullName evidence="5">tRNA-binding protein</fullName>
    </submittedName>
</protein>
<evidence type="ECO:0000256" key="3">
    <source>
        <dbReference type="PROSITE-ProRule" id="PRU00209"/>
    </source>
</evidence>
<name>A0A328PDF2_9EURY</name>
<dbReference type="InterPro" id="IPR012340">
    <property type="entry name" value="NA-bd_OB-fold"/>
</dbReference>
<comment type="caution">
    <text evidence="5">The sequence shown here is derived from an EMBL/GenBank/DDBJ whole genome shotgun (WGS) entry which is preliminary data.</text>
</comment>
<evidence type="ECO:0000259" key="4">
    <source>
        <dbReference type="PROSITE" id="PS50886"/>
    </source>
</evidence>
<dbReference type="OrthoDB" id="14546at2157"/>
<dbReference type="Pfam" id="PF01588">
    <property type="entry name" value="tRNA_bind"/>
    <property type="match status" value="1"/>
</dbReference>
<reference evidence="5 6" key="1">
    <citation type="submission" date="2018-06" db="EMBL/GenBank/DDBJ databases">
        <title>Draft genome sequence of hyperthermophilic methanogen Methanothermobacter tenebrarum sp. MCM-B 1447.</title>
        <authorList>
            <person name="Pore S.D."/>
            <person name="Dagar S."/>
            <person name="Dhakephalkar P.K."/>
        </authorList>
    </citation>
    <scope>NUCLEOTIDE SEQUENCE [LARGE SCALE GENOMIC DNA]</scope>
    <source>
        <strain evidence="5 6">MCM B 1447</strain>
    </source>
</reference>
<evidence type="ECO:0000256" key="2">
    <source>
        <dbReference type="ARBA" id="ARBA00022884"/>
    </source>
</evidence>
<proteinExistence type="predicted"/>
<dbReference type="Gene3D" id="1.20.1440.150">
    <property type="match status" value="1"/>
</dbReference>
<dbReference type="InterPro" id="IPR002547">
    <property type="entry name" value="tRNA-bd_dom"/>
</dbReference>
<organism evidence="5 6">
    <name type="scientific">Methanothermobacter tenebrarum</name>
    <dbReference type="NCBI Taxonomy" id="680118"/>
    <lineage>
        <taxon>Archaea</taxon>
        <taxon>Methanobacteriati</taxon>
        <taxon>Methanobacteriota</taxon>
        <taxon>Methanomada group</taxon>
        <taxon>Methanobacteria</taxon>
        <taxon>Methanobacteriales</taxon>
        <taxon>Methanobacteriaceae</taxon>
        <taxon>Methanothermobacter</taxon>
    </lineage>
</organism>
<evidence type="ECO:0000313" key="5">
    <source>
        <dbReference type="EMBL" id="RAO79323.1"/>
    </source>
</evidence>
<dbReference type="SUPFAM" id="SSF50249">
    <property type="entry name" value="Nucleic acid-binding proteins"/>
    <property type="match status" value="1"/>
</dbReference>
<dbReference type="GO" id="GO:0000049">
    <property type="term" value="F:tRNA binding"/>
    <property type="evidence" value="ECO:0007669"/>
    <property type="project" value="UniProtKB-UniRule"/>
</dbReference>
<keyword evidence="1 3" id="KW-0820">tRNA-binding</keyword>
<dbReference type="PROSITE" id="PS50886">
    <property type="entry name" value="TRBD"/>
    <property type="match status" value="1"/>
</dbReference>
<dbReference type="Gene3D" id="2.40.50.140">
    <property type="entry name" value="Nucleic acid-binding proteins"/>
    <property type="match status" value="1"/>
</dbReference>
<dbReference type="InterPro" id="IPR041169">
    <property type="entry name" value="Alpha_helical"/>
</dbReference>
<keyword evidence="2 3" id="KW-0694">RNA-binding</keyword>
<sequence length="239" mass="26837">MWDTSRDYRFKVADKSISLFLKAVESGSLRGQWNKKLAVQMADEIKKVLQSLIYSYLEPKELTSAPEMRLIKEKGENIIEALGGEGWAELFLKEAEDKEKTEENIARIKFFLNTILKLKERIMLGKILDPIIGVDVVVGEVMSSTKHPRANRLQICNVNIGDRSIKVVTNDLKVKMGDHVAVVLLPPQNFMGITSEGMFLGTEGVLRNVKGEIGGLPKNIPLESLNEARKIVEKFIEGK</sequence>
<evidence type="ECO:0000313" key="6">
    <source>
        <dbReference type="Proteomes" id="UP000249782"/>
    </source>
</evidence>
<dbReference type="Pfam" id="PF18489">
    <property type="entry name" value="Alpha_Helical"/>
    <property type="match status" value="1"/>
</dbReference>
<dbReference type="Proteomes" id="UP000249782">
    <property type="component" value="Unassembled WGS sequence"/>
</dbReference>
<keyword evidence="6" id="KW-1185">Reference proteome</keyword>
<dbReference type="AlphaFoldDB" id="A0A328PDF2"/>
<evidence type="ECO:0000256" key="1">
    <source>
        <dbReference type="ARBA" id="ARBA00022555"/>
    </source>
</evidence>
<accession>A0A328PDF2</accession>